<dbReference type="InterPro" id="IPR025664">
    <property type="entry name" value="Spore_III_AC/AD"/>
</dbReference>
<evidence type="ECO:0000313" key="2">
    <source>
        <dbReference type="EMBL" id="KUG05024.1"/>
    </source>
</evidence>
<evidence type="ECO:0000256" key="1">
    <source>
        <dbReference type="SAM" id="Phobius"/>
    </source>
</evidence>
<proteinExistence type="predicted"/>
<dbReference type="AlphaFoldDB" id="A0A0W8E8S7"/>
<feature type="transmembrane region" description="Helical" evidence="1">
    <location>
        <begin position="65"/>
        <end position="88"/>
    </location>
</feature>
<feature type="transmembrane region" description="Helical" evidence="1">
    <location>
        <begin position="28"/>
        <end position="45"/>
    </location>
</feature>
<keyword evidence="1" id="KW-0472">Membrane</keyword>
<keyword evidence="1" id="KW-1133">Transmembrane helix</keyword>
<name>A0A0W8E8S7_9ZZZZ</name>
<protein>
    <submittedName>
        <fullName evidence="2">Stage iii sporulation protein ad</fullName>
    </submittedName>
</protein>
<feature type="transmembrane region" description="Helical" evidence="1">
    <location>
        <begin position="100"/>
        <end position="120"/>
    </location>
</feature>
<gene>
    <name evidence="2" type="ORF">ASZ90_017513</name>
</gene>
<comment type="caution">
    <text evidence="2">The sequence shown here is derived from an EMBL/GenBank/DDBJ whole genome shotgun (WGS) entry which is preliminary data.</text>
</comment>
<accession>A0A0W8E8S7</accession>
<dbReference type="NCBIfam" id="TIGR02849">
    <property type="entry name" value="spore_III_AD"/>
    <property type="match status" value="1"/>
</dbReference>
<dbReference type="EMBL" id="LNQE01001831">
    <property type="protein sequence ID" value="KUG05024.1"/>
    <property type="molecule type" value="Genomic_DNA"/>
</dbReference>
<organism evidence="2">
    <name type="scientific">hydrocarbon metagenome</name>
    <dbReference type="NCBI Taxonomy" id="938273"/>
    <lineage>
        <taxon>unclassified sequences</taxon>
        <taxon>metagenomes</taxon>
        <taxon>ecological metagenomes</taxon>
    </lineage>
</organism>
<sequence>MEIAQIVGLALVTTIMLLILRQEKPVMAVLLSIVFSIIIFTFLMGKMTSILSVMSELTRRAGINYFFLSTLLKILGVAYLAEFAAAICQDAGEQAVAKKVEFAAKIIIAVLALPIMIAILESLMELMPI</sequence>
<dbReference type="Pfam" id="PF06686">
    <property type="entry name" value="SpoIIIAC"/>
    <property type="match status" value="2"/>
</dbReference>
<keyword evidence="1" id="KW-0812">Transmembrane</keyword>
<feature type="transmembrane region" description="Helical" evidence="1">
    <location>
        <begin position="6"/>
        <end position="21"/>
    </location>
</feature>
<dbReference type="InterPro" id="IPR014211">
    <property type="entry name" value="Spore_III_AD"/>
</dbReference>
<reference evidence="2" key="1">
    <citation type="journal article" date="2015" name="Proc. Natl. Acad. Sci. U.S.A.">
        <title>Networks of energetic and metabolic interactions define dynamics in microbial communities.</title>
        <authorList>
            <person name="Embree M."/>
            <person name="Liu J.K."/>
            <person name="Al-Bassam M.M."/>
            <person name="Zengler K."/>
        </authorList>
    </citation>
    <scope>NUCLEOTIDE SEQUENCE</scope>
</reference>